<dbReference type="VEuPathDB" id="FungiDB:FUN_005959"/>
<reference evidence="1 2" key="1">
    <citation type="submission" date="2015-10" db="EMBL/GenBank/DDBJ databases">
        <title>Genome analyses suggest a sexual origin of heterokaryosis in a supposedly ancient asexual fungus.</title>
        <authorList>
            <person name="Ropars J."/>
            <person name="Sedzielewska K."/>
            <person name="Noel J."/>
            <person name="Charron P."/>
            <person name="Farinelli L."/>
            <person name="Marton T."/>
            <person name="Kruger M."/>
            <person name="Pelin A."/>
            <person name="Brachmann A."/>
            <person name="Corradi N."/>
        </authorList>
    </citation>
    <scope>NUCLEOTIDE SEQUENCE [LARGE SCALE GENOMIC DNA]</scope>
    <source>
        <strain evidence="1 2">A4</strain>
    </source>
</reference>
<organism evidence="1 2">
    <name type="scientific">Rhizophagus irregularis</name>
    <dbReference type="NCBI Taxonomy" id="588596"/>
    <lineage>
        <taxon>Eukaryota</taxon>
        <taxon>Fungi</taxon>
        <taxon>Fungi incertae sedis</taxon>
        <taxon>Mucoromycota</taxon>
        <taxon>Glomeromycotina</taxon>
        <taxon>Glomeromycetes</taxon>
        <taxon>Glomerales</taxon>
        <taxon>Glomeraceae</taxon>
        <taxon>Rhizophagus</taxon>
    </lineage>
</organism>
<evidence type="ECO:0000313" key="2">
    <source>
        <dbReference type="Proteomes" id="UP000234323"/>
    </source>
</evidence>
<proteinExistence type="predicted"/>
<evidence type="ECO:0000313" key="1">
    <source>
        <dbReference type="EMBL" id="PKY56213.1"/>
    </source>
</evidence>
<accession>A0A2I1HBF0</accession>
<dbReference type="VEuPathDB" id="FungiDB:RhiirA1_469092"/>
<sequence length="116" mass="13063">MKIAGFFSYLNANTYCVDLGGNILLRIGSLGSPDRRIYFTNSTNPPNNIPIPNRIVVTNVSRNVQQAPVFLRPFGDFIIHYPTSYEVTFNNQLVVSLINQEQSAVEIANNLNHFMD</sequence>
<dbReference type="EMBL" id="LLXI01002101">
    <property type="protein sequence ID" value="PKY56213.1"/>
    <property type="molecule type" value="Genomic_DNA"/>
</dbReference>
<dbReference type="VEuPathDB" id="FungiDB:RhiirFUN_005687"/>
<keyword evidence="2" id="KW-1185">Reference proteome</keyword>
<dbReference type="Proteomes" id="UP000234323">
    <property type="component" value="Unassembled WGS sequence"/>
</dbReference>
<protein>
    <submittedName>
        <fullName evidence="1">Uncharacterized protein</fullName>
    </submittedName>
</protein>
<name>A0A2I1HBF0_9GLOM</name>
<comment type="caution">
    <text evidence="1">The sequence shown here is derived from an EMBL/GenBank/DDBJ whole genome shotgun (WGS) entry which is preliminary data.</text>
</comment>
<gene>
    <name evidence="1" type="ORF">RhiirA4_476324</name>
</gene>
<dbReference type="AlphaFoldDB" id="A0A2I1HBF0"/>